<comment type="caution">
    <text evidence="2">The sequence shown here is derived from an EMBL/GenBank/DDBJ whole genome shotgun (WGS) entry which is preliminary data.</text>
</comment>
<name>A0A7X2ZRM5_9FLAO</name>
<evidence type="ECO:0000256" key="1">
    <source>
        <dbReference type="SAM" id="Phobius"/>
    </source>
</evidence>
<feature type="transmembrane region" description="Helical" evidence="1">
    <location>
        <begin position="298"/>
        <end position="318"/>
    </location>
</feature>
<accession>A0A7X2ZRM5</accession>
<reference evidence="2 3" key="1">
    <citation type="journal article" date="2019" name="Mar. Drugs">
        <title>Comparative Genomics and CAZyme Genome Repertoires of Marine Zobellia amurskyensis KMM 3526(T) and Zobellia laminariae KMM 3676(T).</title>
        <authorList>
            <person name="Chernysheva N."/>
            <person name="Bystritskaya E."/>
            <person name="Stenkova A."/>
            <person name="Golovkin I."/>
            <person name="Nedashkovskaya O."/>
            <person name="Isaeva M."/>
        </authorList>
    </citation>
    <scope>NUCLEOTIDE SEQUENCE [LARGE SCALE GENOMIC DNA]</scope>
    <source>
        <strain evidence="2 3">KMM 3526</strain>
    </source>
</reference>
<feature type="transmembrane region" description="Helical" evidence="1">
    <location>
        <begin position="330"/>
        <end position="348"/>
    </location>
</feature>
<feature type="transmembrane region" description="Helical" evidence="1">
    <location>
        <begin position="40"/>
        <end position="61"/>
    </location>
</feature>
<feature type="transmembrane region" description="Helical" evidence="1">
    <location>
        <begin position="151"/>
        <end position="169"/>
    </location>
</feature>
<feature type="transmembrane region" description="Helical" evidence="1">
    <location>
        <begin position="354"/>
        <end position="369"/>
    </location>
</feature>
<evidence type="ECO:0000313" key="2">
    <source>
        <dbReference type="EMBL" id="MUH35122.1"/>
    </source>
</evidence>
<keyword evidence="3" id="KW-1185">Reference proteome</keyword>
<feature type="transmembrane region" description="Helical" evidence="1">
    <location>
        <begin position="12"/>
        <end position="33"/>
    </location>
</feature>
<dbReference type="PROSITE" id="PS51257">
    <property type="entry name" value="PROKAR_LIPOPROTEIN"/>
    <property type="match status" value="1"/>
</dbReference>
<evidence type="ECO:0000313" key="3">
    <source>
        <dbReference type="Proteomes" id="UP000540519"/>
    </source>
</evidence>
<keyword evidence="1" id="KW-0812">Transmembrane</keyword>
<feature type="transmembrane region" description="Helical" evidence="1">
    <location>
        <begin position="199"/>
        <end position="228"/>
    </location>
</feature>
<sequence length="407" mass="47277">MIELDKVFTLDALGLLLMGVYSCFLFALFFVLLKREKLNSLVVCILVMASFLWPLFFFIVNEVVNFKSTPPDSVVYASIIQDFGTYFNFYSFGVKGYSILNFLQYQLCFKRPFVFVVFNIFYYQVAVLFIYKAFKTFLVYHNKMVDQRKFYAILVVLSSFYPITVIINASILRESMALMFLAIFSYLLIRYIVAQKGTMLMALFVLTLVFVTRPLTGVCSVIALFLGYCYKNKLYSLKNFIWLAVIIVVVIFSIKTVVSNLYQLDFNMAWLISYRDASNAKFGTEGYSTMNWSGPFDYVKNVMFLVLQYLLSPLPILVSPTVTMNKLIPLIDSIYIIFVLITPVLLFYKKYMKGWLLLFLVFLIIPALFETNISGAYRHRISAIVFLMPLVSYIFFNINLRSLYVRN</sequence>
<dbReference type="EMBL" id="RCNR01000006">
    <property type="protein sequence ID" value="MUH35122.1"/>
    <property type="molecule type" value="Genomic_DNA"/>
</dbReference>
<feature type="transmembrane region" description="Helical" evidence="1">
    <location>
        <begin position="381"/>
        <end position="400"/>
    </location>
</feature>
<keyword evidence="1" id="KW-1133">Transmembrane helix</keyword>
<feature type="transmembrane region" description="Helical" evidence="1">
    <location>
        <begin position="113"/>
        <end position="131"/>
    </location>
</feature>
<protein>
    <submittedName>
        <fullName evidence="2">Uncharacterized protein</fullName>
    </submittedName>
</protein>
<organism evidence="2 3">
    <name type="scientific">Zobellia amurskyensis</name>
    <dbReference type="NCBI Taxonomy" id="248905"/>
    <lineage>
        <taxon>Bacteria</taxon>
        <taxon>Pseudomonadati</taxon>
        <taxon>Bacteroidota</taxon>
        <taxon>Flavobacteriia</taxon>
        <taxon>Flavobacteriales</taxon>
        <taxon>Flavobacteriaceae</taxon>
        <taxon>Zobellia</taxon>
    </lineage>
</organism>
<feature type="transmembrane region" description="Helical" evidence="1">
    <location>
        <begin position="176"/>
        <end position="193"/>
    </location>
</feature>
<gene>
    <name evidence="2" type="ORF">D9O36_04655</name>
</gene>
<dbReference type="Proteomes" id="UP000540519">
    <property type="component" value="Unassembled WGS sequence"/>
</dbReference>
<proteinExistence type="predicted"/>
<feature type="transmembrane region" description="Helical" evidence="1">
    <location>
        <begin position="240"/>
        <end position="262"/>
    </location>
</feature>
<dbReference type="AlphaFoldDB" id="A0A7X2ZRM5"/>
<keyword evidence="1" id="KW-0472">Membrane</keyword>